<evidence type="ECO:0000256" key="2">
    <source>
        <dbReference type="ARBA" id="ARBA00023015"/>
    </source>
</evidence>
<name>A0A2H5EUE9_9RHOB</name>
<dbReference type="Gene3D" id="3.40.190.290">
    <property type="match status" value="1"/>
</dbReference>
<dbReference type="Pfam" id="PF03466">
    <property type="entry name" value="LysR_substrate"/>
    <property type="match status" value="1"/>
</dbReference>
<dbReference type="PANTHER" id="PTHR30419">
    <property type="entry name" value="HTH-TYPE TRANSCRIPTIONAL REGULATOR YBHD"/>
    <property type="match status" value="1"/>
</dbReference>
<evidence type="ECO:0000256" key="4">
    <source>
        <dbReference type="ARBA" id="ARBA00023163"/>
    </source>
</evidence>
<dbReference type="InterPro" id="IPR036388">
    <property type="entry name" value="WH-like_DNA-bd_sf"/>
</dbReference>
<keyword evidence="3" id="KW-0238">DNA-binding</keyword>
<dbReference type="InterPro" id="IPR036390">
    <property type="entry name" value="WH_DNA-bd_sf"/>
</dbReference>
<dbReference type="KEGG" id="pzh:CX676_01045"/>
<dbReference type="InterPro" id="IPR005119">
    <property type="entry name" value="LysR_subst-bd"/>
</dbReference>
<keyword evidence="2" id="KW-0805">Transcription regulation</keyword>
<sequence length="327" mass="35718">MPPMPIPQTDRDQLARRGLKLTQLRLLAALAETGQVGSAAAQVAITQPAASRLLADLERIVGTPLYTRHARGVLLTTAGEALARQAERMLRQLDVTNAEIAQMDRGVRGRVSIGSVTGPALDLVLPVLRQTRLLHPEIELAILVETSDVLAEKLIAGELDFYLGRHVGNVDGRALSLDPVAPEPLTLIARRDHPLTRMTDPQLTDCLDYDWVLQPPGGLMRRTFELYLLEQGYPLPQRVVDTSSMMMTLAIVGETDSIAPFARSAANFFGAEQRLGSSITSLPIRLDVLVSTYSVVTRRHDPLPPASARVHAILQDRITQSRAESNA</sequence>
<proteinExistence type="inferred from homology"/>
<keyword evidence="4" id="KW-0804">Transcription</keyword>
<dbReference type="PANTHER" id="PTHR30419:SF8">
    <property type="entry name" value="NITROGEN ASSIMILATION TRANSCRIPTIONAL ACTIVATOR-RELATED"/>
    <property type="match status" value="1"/>
</dbReference>
<dbReference type="PROSITE" id="PS50931">
    <property type="entry name" value="HTH_LYSR"/>
    <property type="match status" value="1"/>
</dbReference>
<reference evidence="6 7" key="1">
    <citation type="journal article" date="2013" name="Antonie Van Leeuwenhoek">
        <title>Paracoccus zhejiangensis sp. nov., isolated from activated sludge in wastewater-treatment system.</title>
        <authorList>
            <person name="Wu Z.G."/>
            <person name="Zhang D.F."/>
            <person name="Liu Y.L."/>
            <person name="Wang F."/>
            <person name="Jiang X."/>
            <person name="Li C."/>
            <person name="Li S.P."/>
            <person name="Hong Q."/>
            <person name="Li W.J."/>
        </authorList>
    </citation>
    <scope>NUCLEOTIDE SEQUENCE [LARGE SCALE GENOMIC DNA]</scope>
    <source>
        <strain evidence="6 7">J6</strain>
    </source>
</reference>
<dbReference type="AlphaFoldDB" id="A0A2H5EUE9"/>
<keyword evidence="7" id="KW-1185">Reference proteome</keyword>
<dbReference type="GO" id="GO:0005829">
    <property type="term" value="C:cytosol"/>
    <property type="evidence" value="ECO:0007669"/>
    <property type="project" value="TreeGrafter"/>
</dbReference>
<evidence type="ECO:0000313" key="7">
    <source>
        <dbReference type="Proteomes" id="UP000234530"/>
    </source>
</evidence>
<dbReference type="Pfam" id="PF00126">
    <property type="entry name" value="HTH_1"/>
    <property type="match status" value="1"/>
</dbReference>
<feature type="domain" description="HTH lysR-type" evidence="5">
    <location>
        <begin position="19"/>
        <end position="76"/>
    </location>
</feature>
<organism evidence="6 7">
    <name type="scientific">Paracoccus zhejiangensis</name>
    <dbReference type="NCBI Taxonomy" id="1077935"/>
    <lineage>
        <taxon>Bacteria</taxon>
        <taxon>Pseudomonadati</taxon>
        <taxon>Pseudomonadota</taxon>
        <taxon>Alphaproteobacteria</taxon>
        <taxon>Rhodobacterales</taxon>
        <taxon>Paracoccaceae</taxon>
        <taxon>Paracoccus</taxon>
    </lineage>
</organism>
<dbReference type="SUPFAM" id="SSF46785">
    <property type="entry name" value="Winged helix' DNA-binding domain"/>
    <property type="match status" value="1"/>
</dbReference>
<dbReference type="EMBL" id="CP025430">
    <property type="protein sequence ID" value="AUH62926.1"/>
    <property type="molecule type" value="Genomic_DNA"/>
</dbReference>
<gene>
    <name evidence="6" type="ORF">CX676_01045</name>
</gene>
<evidence type="ECO:0000259" key="5">
    <source>
        <dbReference type="PROSITE" id="PS50931"/>
    </source>
</evidence>
<dbReference type="InterPro" id="IPR050950">
    <property type="entry name" value="HTH-type_LysR_regulators"/>
</dbReference>
<dbReference type="SUPFAM" id="SSF53850">
    <property type="entry name" value="Periplasmic binding protein-like II"/>
    <property type="match status" value="1"/>
</dbReference>
<dbReference type="GO" id="GO:0003700">
    <property type="term" value="F:DNA-binding transcription factor activity"/>
    <property type="evidence" value="ECO:0007669"/>
    <property type="project" value="InterPro"/>
</dbReference>
<dbReference type="Gene3D" id="1.10.10.10">
    <property type="entry name" value="Winged helix-like DNA-binding domain superfamily/Winged helix DNA-binding domain"/>
    <property type="match status" value="1"/>
</dbReference>
<dbReference type="GO" id="GO:0003677">
    <property type="term" value="F:DNA binding"/>
    <property type="evidence" value="ECO:0007669"/>
    <property type="project" value="UniProtKB-KW"/>
</dbReference>
<accession>A0A2H5EUE9</accession>
<dbReference type="OrthoDB" id="9803030at2"/>
<evidence type="ECO:0000256" key="3">
    <source>
        <dbReference type="ARBA" id="ARBA00023125"/>
    </source>
</evidence>
<evidence type="ECO:0000256" key="1">
    <source>
        <dbReference type="ARBA" id="ARBA00009437"/>
    </source>
</evidence>
<comment type="similarity">
    <text evidence="1">Belongs to the LysR transcriptional regulatory family.</text>
</comment>
<dbReference type="InterPro" id="IPR000847">
    <property type="entry name" value="LysR_HTH_N"/>
</dbReference>
<dbReference type="Proteomes" id="UP000234530">
    <property type="component" value="Chromosome"/>
</dbReference>
<evidence type="ECO:0000313" key="6">
    <source>
        <dbReference type="EMBL" id="AUH62926.1"/>
    </source>
</evidence>
<protein>
    <submittedName>
        <fullName evidence="6">LysR family transcriptional regulator</fullName>
    </submittedName>
</protein>